<dbReference type="GO" id="GO:0006357">
    <property type="term" value="P:regulation of transcription by RNA polymerase II"/>
    <property type="evidence" value="ECO:0007669"/>
    <property type="project" value="TreeGrafter"/>
</dbReference>
<keyword evidence="1" id="KW-0479">Metal-binding</keyword>
<evidence type="ECO:0000313" key="5">
    <source>
        <dbReference type="Proteomes" id="UP000070121"/>
    </source>
</evidence>
<proteinExistence type="predicted"/>
<dbReference type="InterPro" id="IPR013087">
    <property type="entry name" value="Znf_C2H2_type"/>
</dbReference>
<feature type="compositionally biased region" description="Polar residues" evidence="2">
    <location>
        <begin position="525"/>
        <end position="541"/>
    </location>
</feature>
<feature type="region of interest" description="Disordered" evidence="2">
    <location>
        <begin position="525"/>
        <end position="550"/>
    </location>
</feature>
<dbReference type="PROSITE" id="PS50157">
    <property type="entry name" value="ZINC_FINGER_C2H2_2"/>
    <property type="match status" value="1"/>
</dbReference>
<gene>
    <name evidence="4" type="ORF">CSAL01_00634</name>
</gene>
<dbReference type="EMBL" id="JFFI01001775">
    <property type="protein sequence ID" value="KXH54478.1"/>
    <property type="molecule type" value="Genomic_DNA"/>
</dbReference>
<dbReference type="InterPro" id="IPR036236">
    <property type="entry name" value="Znf_C2H2_sf"/>
</dbReference>
<evidence type="ECO:0000256" key="2">
    <source>
        <dbReference type="SAM" id="MobiDB-lite"/>
    </source>
</evidence>
<dbReference type="OrthoDB" id="6077919at2759"/>
<feature type="domain" description="C2H2-type" evidence="3">
    <location>
        <begin position="545"/>
        <end position="574"/>
    </location>
</feature>
<comment type="caution">
    <text evidence="4">The sequence shown here is derived from an EMBL/GenBank/DDBJ whole genome shotgun (WGS) entry which is preliminary data.</text>
</comment>
<feature type="region of interest" description="Disordered" evidence="2">
    <location>
        <begin position="371"/>
        <end position="427"/>
    </location>
</feature>
<dbReference type="PROSITE" id="PS00028">
    <property type="entry name" value="ZINC_FINGER_C2H2_1"/>
    <property type="match status" value="3"/>
</dbReference>
<feature type="compositionally biased region" description="Polar residues" evidence="2">
    <location>
        <begin position="742"/>
        <end position="755"/>
    </location>
</feature>
<dbReference type="GO" id="GO:0008270">
    <property type="term" value="F:zinc ion binding"/>
    <property type="evidence" value="ECO:0007669"/>
    <property type="project" value="UniProtKB-KW"/>
</dbReference>
<dbReference type="PANTHER" id="PTHR46179:SF19">
    <property type="entry name" value="C2H2 FINGER DOMAIN TRANSCRIPTION FACTOR (EUROFUNG)-RELATED"/>
    <property type="match status" value="1"/>
</dbReference>
<dbReference type="Proteomes" id="UP000070121">
    <property type="component" value="Unassembled WGS sequence"/>
</dbReference>
<evidence type="ECO:0000313" key="4">
    <source>
        <dbReference type="EMBL" id="KXH54478.1"/>
    </source>
</evidence>
<keyword evidence="1" id="KW-0862">Zinc</keyword>
<protein>
    <recommendedName>
        <fullName evidence="3">C2H2-type domain-containing protein</fullName>
    </recommendedName>
</protein>
<dbReference type="GO" id="GO:0005634">
    <property type="term" value="C:nucleus"/>
    <property type="evidence" value="ECO:0007669"/>
    <property type="project" value="TreeGrafter"/>
</dbReference>
<dbReference type="SUPFAM" id="SSF57667">
    <property type="entry name" value="beta-beta-alpha zinc fingers"/>
    <property type="match status" value="1"/>
</dbReference>
<feature type="compositionally biased region" description="Polar residues" evidence="2">
    <location>
        <begin position="380"/>
        <end position="389"/>
    </location>
</feature>
<dbReference type="PANTHER" id="PTHR46179">
    <property type="entry name" value="ZINC FINGER PROTEIN"/>
    <property type="match status" value="1"/>
</dbReference>
<dbReference type="SMART" id="SM00355">
    <property type="entry name" value="ZnF_C2H2"/>
    <property type="match status" value="6"/>
</dbReference>
<reference evidence="4 5" key="1">
    <citation type="submission" date="2014-02" db="EMBL/GenBank/DDBJ databases">
        <title>The genome sequence of Colletotrichum salicis CBS 607.94.</title>
        <authorList>
            <person name="Baroncelli R."/>
            <person name="Thon M.R."/>
        </authorList>
    </citation>
    <scope>NUCLEOTIDE SEQUENCE [LARGE SCALE GENOMIC DNA]</scope>
    <source>
        <strain evidence="4 5">CBS 607.94</strain>
    </source>
</reference>
<feature type="compositionally biased region" description="Polar residues" evidence="2">
    <location>
        <begin position="1"/>
        <end position="11"/>
    </location>
</feature>
<name>A0A135U245_9PEZI</name>
<evidence type="ECO:0000259" key="3">
    <source>
        <dbReference type="PROSITE" id="PS50157"/>
    </source>
</evidence>
<keyword evidence="1" id="KW-0863">Zinc-finger</keyword>
<evidence type="ECO:0000256" key="1">
    <source>
        <dbReference type="PROSITE-ProRule" id="PRU00042"/>
    </source>
</evidence>
<dbReference type="AlphaFoldDB" id="A0A135U245"/>
<feature type="region of interest" description="Disordered" evidence="2">
    <location>
        <begin position="737"/>
        <end position="769"/>
    </location>
</feature>
<dbReference type="Gene3D" id="3.30.160.60">
    <property type="entry name" value="Classic Zinc Finger"/>
    <property type="match status" value="1"/>
</dbReference>
<feature type="compositionally biased region" description="Basic and acidic residues" evidence="2">
    <location>
        <begin position="411"/>
        <end position="420"/>
    </location>
</feature>
<sequence>MDPTKHNQMASMHSLETRAGMEKSTSQGFLPQKTPMPWALMEFYGNDASQPWVPPGIIPESHQGQQLNVSGDPRRRNHAVFNGGWRSPLPSDCGTMPQGYLPSDSGYESRTKHSVENASVFNDVDRSQDTHSISGQLMDFQLSATPTEPQWNLATAHMSVTHHGAADNKLVCNHCRAPCKTKSELNKHHQRHQKAFKCDVQGCTRIEGFGTQNDLERHKKSVHPELLSFGQRYRCQRGTCATKTKIWPRADNFRQHLKRVHSITHNPEDDLSEYFLQTTQKSLGETYHQSTQDVLEGVGVGSEVFYHTTPISWGDGPSPMYDDVQLSPQDSVGGIEINLIDPSLTQIGGPASDACLESSIADKVISNPQLHDNDCHAVRDSSQSRQQYVQPGEVSKVPSPREIMRARRSPKSNDNREDHSASAPAAMSLNVARNANGSSRACNEISDSSPTDVLDCEVTGTRPILCTSAETTVGSQPTNKGSAQEEQIFNQPLPVSPSKSLSAQAMLDLLSKMPKNIIETFMKSQMESPLQRSAPTTNGSADGQHRCSDSSCDKVFNRKCELKKHMKRHEKPYGCTFAGCKKKFGSKNDWKRHENSQHFQLEVWKCCEKRPEDDNESCGKVCHRRETFRSHLQKEHKMDDSSNIEKVLEECRVGRNGESKFWCGFCVKIVEITEITKKGVNAWAERFDHIDNHYAGRGGYTKKDHSQWVAVDPDLPDVDLTGSSDDLSDVDSADEKVIVSGSRKSTNNGRGVNGQSRKRGLDDGAEQQPGHKRMKTYMWECCSCNWDADYKLHSACVNCFHHRCKQCSGRWVQAQEDRDANSTGDNSN</sequence>
<dbReference type="STRING" id="1209931.A0A135U245"/>
<keyword evidence="5" id="KW-1185">Reference proteome</keyword>
<feature type="region of interest" description="Disordered" evidence="2">
    <location>
        <begin position="1"/>
        <end position="29"/>
    </location>
</feature>
<accession>A0A135U245</accession>
<organism evidence="4 5">
    <name type="scientific">Colletotrichum salicis</name>
    <dbReference type="NCBI Taxonomy" id="1209931"/>
    <lineage>
        <taxon>Eukaryota</taxon>
        <taxon>Fungi</taxon>
        <taxon>Dikarya</taxon>
        <taxon>Ascomycota</taxon>
        <taxon>Pezizomycotina</taxon>
        <taxon>Sordariomycetes</taxon>
        <taxon>Hypocreomycetidae</taxon>
        <taxon>Glomerellales</taxon>
        <taxon>Glomerellaceae</taxon>
        <taxon>Colletotrichum</taxon>
        <taxon>Colletotrichum acutatum species complex</taxon>
    </lineage>
</organism>
<dbReference type="InterPro" id="IPR051061">
    <property type="entry name" value="Zinc_finger_trans_reg"/>
</dbReference>